<feature type="domain" description="START" evidence="1">
    <location>
        <begin position="1"/>
        <end position="116"/>
    </location>
</feature>
<dbReference type="EMBL" id="JBEDUW010000002">
    <property type="protein sequence ID" value="KAK9943301.1"/>
    <property type="molecule type" value="Genomic_DNA"/>
</dbReference>
<dbReference type="GO" id="GO:0003677">
    <property type="term" value="F:DNA binding"/>
    <property type="evidence" value="ECO:0007669"/>
    <property type="project" value="UniProtKB-KW"/>
</dbReference>
<reference evidence="2 3" key="1">
    <citation type="journal article" date="2023" name="G3 (Bethesda)">
        <title>A chromosome-length genome assembly and annotation of blackberry (Rubus argutus, cv. 'Hillquist').</title>
        <authorList>
            <person name="Bruna T."/>
            <person name="Aryal R."/>
            <person name="Dudchenko O."/>
            <person name="Sargent D.J."/>
            <person name="Mead D."/>
            <person name="Buti M."/>
            <person name="Cavallini A."/>
            <person name="Hytonen T."/>
            <person name="Andres J."/>
            <person name="Pham M."/>
            <person name="Weisz D."/>
            <person name="Mascagni F."/>
            <person name="Usai G."/>
            <person name="Natali L."/>
            <person name="Bassil N."/>
            <person name="Fernandez G.E."/>
            <person name="Lomsadze A."/>
            <person name="Armour M."/>
            <person name="Olukolu B."/>
            <person name="Poorten T."/>
            <person name="Britton C."/>
            <person name="Davik J."/>
            <person name="Ashrafi H."/>
            <person name="Aiden E.L."/>
            <person name="Borodovsky M."/>
            <person name="Worthington M."/>
        </authorList>
    </citation>
    <scope>NUCLEOTIDE SEQUENCE [LARGE SCALE GENOMIC DNA]</scope>
    <source>
        <strain evidence="2">PI 553951</strain>
    </source>
</reference>
<gene>
    <name evidence="2" type="ORF">M0R45_008914</name>
</gene>
<protein>
    <recommendedName>
        <fullName evidence="1">START domain-containing protein</fullName>
    </recommendedName>
</protein>
<evidence type="ECO:0000259" key="1">
    <source>
        <dbReference type="PROSITE" id="PS50848"/>
    </source>
</evidence>
<dbReference type="PANTHER" id="PTHR45654">
    <property type="entry name" value="HOMEOBOX-LEUCINE ZIPPER PROTEIN MERISTEM L1"/>
    <property type="match status" value="1"/>
</dbReference>
<dbReference type="SUPFAM" id="SSF55961">
    <property type="entry name" value="Bet v1-like"/>
    <property type="match status" value="1"/>
</dbReference>
<dbReference type="Pfam" id="PF01852">
    <property type="entry name" value="START"/>
    <property type="match status" value="1"/>
</dbReference>
<dbReference type="InterPro" id="IPR042160">
    <property type="entry name" value="HD-Zip_IV"/>
</dbReference>
<evidence type="ECO:0000313" key="3">
    <source>
        <dbReference type="Proteomes" id="UP001457282"/>
    </source>
</evidence>
<dbReference type="InterPro" id="IPR002913">
    <property type="entry name" value="START_lipid-bd_dom"/>
</dbReference>
<dbReference type="AlphaFoldDB" id="A0AAW1Y4G7"/>
<dbReference type="Proteomes" id="UP001457282">
    <property type="component" value="Unassembled WGS sequence"/>
</dbReference>
<organism evidence="2 3">
    <name type="scientific">Rubus argutus</name>
    <name type="common">Southern blackberry</name>
    <dbReference type="NCBI Taxonomy" id="59490"/>
    <lineage>
        <taxon>Eukaryota</taxon>
        <taxon>Viridiplantae</taxon>
        <taxon>Streptophyta</taxon>
        <taxon>Embryophyta</taxon>
        <taxon>Tracheophyta</taxon>
        <taxon>Spermatophyta</taxon>
        <taxon>Magnoliopsida</taxon>
        <taxon>eudicotyledons</taxon>
        <taxon>Gunneridae</taxon>
        <taxon>Pentapetalae</taxon>
        <taxon>rosids</taxon>
        <taxon>fabids</taxon>
        <taxon>Rosales</taxon>
        <taxon>Rosaceae</taxon>
        <taxon>Rosoideae</taxon>
        <taxon>Rosoideae incertae sedis</taxon>
        <taxon>Rubus</taxon>
    </lineage>
</organism>
<dbReference type="GO" id="GO:0008289">
    <property type="term" value="F:lipid binding"/>
    <property type="evidence" value="ECO:0007669"/>
    <property type="project" value="InterPro"/>
</dbReference>
<keyword evidence="3" id="KW-1185">Reference proteome</keyword>
<dbReference type="PANTHER" id="PTHR45654:SF77">
    <property type="entry name" value="HOMEOBOX-LEUCINE ZIPPER PROTEIN MERISTEM L1"/>
    <property type="match status" value="1"/>
</dbReference>
<evidence type="ECO:0000313" key="2">
    <source>
        <dbReference type="EMBL" id="KAK9943301.1"/>
    </source>
</evidence>
<comment type="caution">
    <text evidence="2">The sequence shown here is derived from an EMBL/GenBank/DDBJ whole genome shotgun (WGS) entry which is preliminary data.</text>
</comment>
<sequence>MLRSWRSCPLEKKRATRRGRKLCQRSSCYQLLKFQLVKPSSFRYSHQQLDGSWIIVDVSVDEWRQFQRPSTRSICRKRPSGCLIRDLQNGSSFVTWVENVDVRDNTGSIASQTHYPLLSLGMHLERGAGSQIFKFKPSASSTPLESTLHPVTVPFHLKEEEALQ</sequence>
<name>A0AAW1Y4G7_RUBAR</name>
<dbReference type="PROSITE" id="PS50848">
    <property type="entry name" value="START"/>
    <property type="match status" value="1"/>
</dbReference>
<accession>A0AAW1Y4G7</accession>
<proteinExistence type="predicted"/>